<gene>
    <name evidence="7" type="ORF">ACHKAR_00445</name>
</gene>
<dbReference type="SUPFAM" id="SSF49899">
    <property type="entry name" value="Concanavalin A-like lectins/glucanases"/>
    <property type="match status" value="1"/>
</dbReference>
<dbReference type="Proteomes" id="UP001610063">
    <property type="component" value="Unassembled WGS sequence"/>
</dbReference>
<dbReference type="InterPro" id="IPR001362">
    <property type="entry name" value="Glyco_hydro_32"/>
</dbReference>
<comment type="caution">
    <text evidence="7">The sequence shown here is derived from an EMBL/GenBank/DDBJ whole genome shotgun (WGS) entry which is preliminary data.</text>
</comment>
<feature type="domain" description="Glycosyl hydrolase family 32 C-terminal" evidence="6">
    <location>
        <begin position="369"/>
        <end position="487"/>
    </location>
</feature>
<dbReference type="SUPFAM" id="SSF75005">
    <property type="entry name" value="Arabinanase/levansucrase/invertase"/>
    <property type="match status" value="1"/>
</dbReference>
<dbReference type="Pfam" id="PF08244">
    <property type="entry name" value="Glyco_hydro_32C"/>
    <property type="match status" value="1"/>
</dbReference>
<dbReference type="InterPro" id="IPR023296">
    <property type="entry name" value="Glyco_hydro_beta-prop_sf"/>
</dbReference>
<dbReference type="PANTHER" id="PTHR42800:SF1">
    <property type="entry name" value="EXOINULINASE INUD (AFU_ORTHOLOGUE AFUA_5G00480)"/>
    <property type="match status" value="1"/>
</dbReference>
<dbReference type="PANTHER" id="PTHR42800">
    <property type="entry name" value="EXOINULINASE INUD (AFU_ORTHOLOGUE AFUA_5G00480)"/>
    <property type="match status" value="1"/>
</dbReference>
<protein>
    <submittedName>
        <fullName evidence="7">Glycoside hydrolase family 32 protein</fullName>
    </submittedName>
</protein>
<evidence type="ECO:0000313" key="8">
    <source>
        <dbReference type="Proteomes" id="UP001610063"/>
    </source>
</evidence>
<evidence type="ECO:0000313" key="7">
    <source>
        <dbReference type="EMBL" id="MFH6981880.1"/>
    </source>
</evidence>
<evidence type="ECO:0000256" key="4">
    <source>
        <dbReference type="RuleBase" id="RU362110"/>
    </source>
</evidence>
<evidence type="ECO:0000259" key="5">
    <source>
        <dbReference type="Pfam" id="PF00251"/>
    </source>
</evidence>
<feature type="domain" description="Glycosyl hydrolase family 32 N-terminal" evidence="5">
    <location>
        <begin position="39"/>
        <end position="345"/>
    </location>
</feature>
<organism evidence="7 8">
    <name type="scientific">Marinoscillum luteum</name>
    <dbReference type="NCBI Taxonomy" id="861051"/>
    <lineage>
        <taxon>Bacteria</taxon>
        <taxon>Pseudomonadati</taxon>
        <taxon>Bacteroidota</taxon>
        <taxon>Cytophagia</taxon>
        <taxon>Cytophagales</taxon>
        <taxon>Reichenbachiellaceae</taxon>
        <taxon>Marinoscillum</taxon>
    </lineage>
</organism>
<dbReference type="InterPro" id="IPR018053">
    <property type="entry name" value="Glyco_hydro_32_AS"/>
</dbReference>
<dbReference type="SMART" id="SM00640">
    <property type="entry name" value="Glyco_32"/>
    <property type="match status" value="1"/>
</dbReference>
<dbReference type="InterPro" id="IPR013320">
    <property type="entry name" value="ConA-like_dom_sf"/>
</dbReference>
<comment type="similarity">
    <text evidence="1 4">Belongs to the glycosyl hydrolase 32 family.</text>
</comment>
<dbReference type="Gene3D" id="2.60.120.560">
    <property type="entry name" value="Exo-inulinase, domain 1"/>
    <property type="match status" value="1"/>
</dbReference>
<keyword evidence="3 4" id="KW-0326">Glycosidase</keyword>
<evidence type="ECO:0000256" key="3">
    <source>
        <dbReference type="ARBA" id="ARBA00023295"/>
    </source>
</evidence>
<dbReference type="GO" id="GO:0016787">
    <property type="term" value="F:hydrolase activity"/>
    <property type="evidence" value="ECO:0007669"/>
    <property type="project" value="UniProtKB-KW"/>
</dbReference>
<keyword evidence="2 4" id="KW-0378">Hydrolase</keyword>
<dbReference type="InterPro" id="IPR013189">
    <property type="entry name" value="Glyco_hydro_32_C"/>
</dbReference>
<dbReference type="EMBL" id="JBIPKE010000006">
    <property type="protein sequence ID" value="MFH6981880.1"/>
    <property type="molecule type" value="Genomic_DNA"/>
</dbReference>
<dbReference type="Gene3D" id="2.115.10.20">
    <property type="entry name" value="Glycosyl hydrolase domain, family 43"/>
    <property type="match status" value="1"/>
</dbReference>
<dbReference type="InterPro" id="IPR013148">
    <property type="entry name" value="Glyco_hydro_32_N"/>
</dbReference>
<dbReference type="PROSITE" id="PS00609">
    <property type="entry name" value="GLYCOSYL_HYDROL_F32"/>
    <property type="match status" value="1"/>
</dbReference>
<name>A0ABW7N2G6_9BACT</name>
<keyword evidence="8" id="KW-1185">Reference proteome</keyword>
<dbReference type="RefSeq" id="WP_395415722.1">
    <property type="nucleotide sequence ID" value="NZ_JBIPKE010000006.1"/>
</dbReference>
<proteinExistence type="inferred from homology"/>
<dbReference type="Pfam" id="PF00251">
    <property type="entry name" value="Glyco_hydro_32N"/>
    <property type="match status" value="1"/>
</dbReference>
<evidence type="ECO:0000259" key="6">
    <source>
        <dbReference type="Pfam" id="PF08244"/>
    </source>
</evidence>
<sequence>MKYLNAVIVLFCLMESCQFKQKAMNPEQTAEDRYQSVYHFTPPSNWMNDPNGMVYYAGEYHLFYQHFPDSNVWGPMHWGHAVSQDMIHWEHLPIALYPDSLGFIFSGSAVVDYDNTTGFGSELNPALVSIFTYSNQQEEFEGSITFQNQAVAYSHDSGRTWKKYAGNPVLSNPGIKDFRDPKVTWMEEFDKWVMILAVKDHVSIYSSKNLLDWTHESDFGKDEGAHGGVWECPDLFRIQDDQGNWKWVMLVSINPGGYQGGSGTQYFVGEFDGREFSTNQKEVKWIDYGADNYAGVLWSNIPDSDGRKLFIGWMSNWAYANKVSLVNRRNMMTIPREVSLRRKENDHVLAMVPIRELDHIGVLNTSGDLTELEKGMRTNEAYQLDLQIESMEGKFELVFSSEDKDSLFLSVSHNELIVDRSKCGNVSLATMFSRQHKASLDGIRNLSIFLDRSSIEVFANDGEVNMTDLFFTRSPLQQVQMMTSEAEIEARFEYRKIEVKEPI</sequence>
<dbReference type="CDD" id="cd18622">
    <property type="entry name" value="GH32_Inu-like"/>
    <property type="match status" value="1"/>
</dbReference>
<evidence type="ECO:0000256" key="2">
    <source>
        <dbReference type="ARBA" id="ARBA00022801"/>
    </source>
</evidence>
<accession>A0ABW7N2G6</accession>
<reference evidence="7 8" key="1">
    <citation type="journal article" date="2013" name="Int. J. Syst. Evol. Microbiol.">
        <title>Marinoscillum luteum sp. nov., isolated from marine sediment.</title>
        <authorList>
            <person name="Cha I.T."/>
            <person name="Park S.J."/>
            <person name="Kim S.J."/>
            <person name="Kim J.G."/>
            <person name="Jung M.Y."/>
            <person name="Shin K.S."/>
            <person name="Kwon K.K."/>
            <person name="Yang S.H."/>
            <person name="Seo Y.S."/>
            <person name="Rhee S.K."/>
        </authorList>
    </citation>
    <scope>NUCLEOTIDE SEQUENCE [LARGE SCALE GENOMIC DNA]</scope>
    <source>
        <strain evidence="7 8">KCTC 23939</strain>
    </source>
</reference>
<evidence type="ECO:0000256" key="1">
    <source>
        <dbReference type="ARBA" id="ARBA00009902"/>
    </source>
</evidence>